<protein>
    <submittedName>
        <fullName evidence="1">Uncharacterized protein</fullName>
    </submittedName>
</protein>
<gene>
    <name evidence="1" type="ORF">CRV2_00012736</name>
</gene>
<reference evidence="1" key="1">
    <citation type="submission" date="2020-04" db="EMBL/GenBank/DDBJ databases">
        <authorList>
            <person name="Broberg M."/>
        </authorList>
    </citation>
    <scope>NUCLEOTIDE SEQUENCE</scope>
</reference>
<reference evidence="1" key="2">
    <citation type="submission" date="2021-10" db="EMBL/GenBank/DDBJ databases">
        <authorList>
            <person name="Piombo E."/>
        </authorList>
    </citation>
    <scope>NUCLEOTIDE SEQUENCE</scope>
</reference>
<name>A0ACA9U389_BIOOC</name>
<comment type="caution">
    <text evidence="1">The sequence shown here is derived from an EMBL/GenBank/DDBJ whole genome shotgun (WGS) entry which is preliminary data.</text>
</comment>
<accession>A0ACA9U389</accession>
<dbReference type="Proteomes" id="UP000836387">
    <property type="component" value="Unassembled WGS sequence"/>
</dbReference>
<organism evidence="1 2">
    <name type="scientific">Clonostachys rosea f. rosea IK726</name>
    <dbReference type="NCBI Taxonomy" id="1349383"/>
    <lineage>
        <taxon>Eukaryota</taxon>
        <taxon>Fungi</taxon>
        <taxon>Dikarya</taxon>
        <taxon>Ascomycota</taxon>
        <taxon>Pezizomycotina</taxon>
        <taxon>Sordariomycetes</taxon>
        <taxon>Hypocreomycetidae</taxon>
        <taxon>Hypocreales</taxon>
        <taxon>Bionectriaceae</taxon>
        <taxon>Clonostachys</taxon>
    </lineage>
</organism>
<sequence length="1040" mass="116824">MQKFPFIPTLGDEEEWQLLMLIQPLFALELPWGFIATKSLSGAEAAAEAADFVSTIGLFKSDVRALPGCLPKSFLSATEFGNCRKDLRDLLTFFDGLVDNNVSMIDEVGELLPPSEGAPSTWGAGLYQNVSHVITWMNPKGKDAGVWAFLTQPFTAIAQIVTRKVDQTTGNVRVPDATSEAPEYRSLDDLAEWVQKHKLHTESWAQGHQHREVIAECQAFLTLKHPITKFQKGAAILRSAMRKLKSPSLNKSLSPKREIATTNWKHPKPRQLSHQLYCLLQKRTCHFNGAHKAKLQLDGFLLDNLNEELRLDVFLSSCPPPCDKVWLPGQYTSAKENSMNLDHDELDLCRLFGQHHRHTDEGIPILSLLFLEDYMILEPGSLDPPPSAFQPSSPTMSLASVLESGLLGDPYVNGQFTDGDKAMLALSLGRCLLHLFSGAWMQEVWTSESIHFLCQSDEHEYRIFDIHHPFVTCSLAKPSHAEPIKLTPTTCEPFIRNFAIILLEIETGKKLDIQNPYSPKFQAMMGEYLQGLWNSPRGAKKPSYIGAILGCIDFAEALQRVNDNSMTRLRQNKKKNHADSICSLEDVRNIIHLRVVKKLESHYSEFPDTIEVFAGGYLRFPTSTGTITKKPQSNPTVYGSKTPHYDFNCHDMRLDNGDLIGYANAFSRDFEQFHRRFIRPLMSKGDKKIQRVKIALLDTGIYTGHSDLQALRQRVMQYRKSQGFEQKEDQDPIKLKESRPFIGDRIRDTIGHGTHVACLLLKFAPDADIYIAKITTTMEFADHEPVKKAGLLFLLVYQVTNPPTFIQAIEWATETVAADIVTMSFGTARPSKMVEEAISTAQSKRTSQGHKPIFFASASNHGLRRPKRSFPGSDSNVICGFALDGNGGDNYSLNPEYEEGKDHFGTLGVGISVMWEPQEGVQETRLTSGTSYATPVLAAIAANYMTWLDMNARKLGEPLYKAAREKRGIETVFRDLMSRKKRKADEISFISPWKLFKFMYSETEGSILHPVMDQTVVEADARTADDCLGFIRLTIEVPQP</sequence>
<keyword evidence="2" id="KW-1185">Reference proteome</keyword>
<evidence type="ECO:0000313" key="2">
    <source>
        <dbReference type="Proteomes" id="UP000836387"/>
    </source>
</evidence>
<evidence type="ECO:0000313" key="1">
    <source>
        <dbReference type="EMBL" id="CAG9947562.1"/>
    </source>
</evidence>
<proteinExistence type="predicted"/>
<dbReference type="EMBL" id="CADEHS020000012">
    <property type="protein sequence ID" value="CAG9947562.1"/>
    <property type="molecule type" value="Genomic_DNA"/>
</dbReference>